<sequence length="409" mass="44907">MRGVVASVFTRNRAPVERRWRAEGGLPPVDGNRVRNPLTEGPQQTPPGLVLESAREHFRLPGDGELAPASSADPGDAGCLVVFDWEAKRPVWESGWGNLVYTPSGFCLDGDVMYLNDLEGSSIFEVDLVRDPGRPVRRISHPYMNDLHGLTRTSRGVLAAAAGTDVVLELGLDGDLLYEWWAAEHGYTHSPAGLRRSSGRGREHRDRFYHTRMQTTHLNSVRFRDADERLMLVVLFHQGQIVQVDREAPAGARPRVLVDGLARPHALTRTAWGWLVANSAAAEIIALDDDFALIGRHRLDGCGWLQDLTVLSDGHVLVNDVDNHCLVELVPPAWQPVDRIPYHPGWRMAEISELPPRAAAAFQVARPDQEPTDFTGRKTCMCHPSTSTSPTAATSAANIASSANTSIPT</sequence>
<evidence type="ECO:0000313" key="3">
    <source>
        <dbReference type="Proteomes" id="UP000677082"/>
    </source>
</evidence>
<name>A0A920BQW7_9ACTN</name>
<evidence type="ECO:0000313" key="2">
    <source>
        <dbReference type="EMBL" id="GIM97618.1"/>
    </source>
</evidence>
<feature type="region of interest" description="Disordered" evidence="1">
    <location>
        <begin position="386"/>
        <end position="409"/>
    </location>
</feature>
<dbReference type="RefSeq" id="WP_213013252.1">
    <property type="nucleotide sequence ID" value="NZ_BOQN01000153.1"/>
</dbReference>
<gene>
    <name evidence="2" type="ORF">Ato02nite_094110</name>
</gene>
<proteinExistence type="predicted"/>
<comment type="caution">
    <text evidence="2">The sequence shown here is derived from an EMBL/GenBank/DDBJ whole genome shotgun (WGS) entry which is preliminary data.</text>
</comment>
<reference evidence="2 3" key="1">
    <citation type="submission" date="2021-03" db="EMBL/GenBank/DDBJ databases">
        <title>Whole genome shotgun sequence of Actinoplanes toevensis NBRC 105298.</title>
        <authorList>
            <person name="Komaki H."/>
            <person name="Tamura T."/>
        </authorList>
    </citation>
    <scope>NUCLEOTIDE SEQUENCE [LARGE SCALE GENOMIC DNA]</scope>
    <source>
        <strain evidence="2 3">NBRC 105298</strain>
    </source>
</reference>
<evidence type="ECO:0008006" key="4">
    <source>
        <dbReference type="Google" id="ProtNLM"/>
    </source>
</evidence>
<organism evidence="2 3">
    <name type="scientific">Paractinoplanes toevensis</name>
    <dbReference type="NCBI Taxonomy" id="571911"/>
    <lineage>
        <taxon>Bacteria</taxon>
        <taxon>Bacillati</taxon>
        <taxon>Actinomycetota</taxon>
        <taxon>Actinomycetes</taxon>
        <taxon>Micromonosporales</taxon>
        <taxon>Micromonosporaceae</taxon>
        <taxon>Paractinoplanes</taxon>
    </lineage>
</organism>
<evidence type="ECO:0000256" key="1">
    <source>
        <dbReference type="SAM" id="MobiDB-lite"/>
    </source>
</evidence>
<feature type="region of interest" description="Disordered" evidence="1">
    <location>
        <begin position="22"/>
        <end position="48"/>
    </location>
</feature>
<dbReference type="Proteomes" id="UP000677082">
    <property type="component" value="Unassembled WGS sequence"/>
</dbReference>
<dbReference type="SUPFAM" id="SSF63829">
    <property type="entry name" value="Calcium-dependent phosphotriesterase"/>
    <property type="match status" value="1"/>
</dbReference>
<protein>
    <recommendedName>
        <fullName evidence="4">DUF4915 domain-containing protein</fullName>
    </recommendedName>
</protein>
<keyword evidence="3" id="KW-1185">Reference proteome</keyword>
<accession>A0A920BQW7</accession>
<dbReference type="EMBL" id="BOQN01000153">
    <property type="protein sequence ID" value="GIM97618.1"/>
    <property type="molecule type" value="Genomic_DNA"/>
</dbReference>
<dbReference type="AlphaFoldDB" id="A0A920BQW7"/>